<dbReference type="EMBL" id="OFTC01000046">
    <property type="protein sequence ID" value="SOZ40124.1"/>
    <property type="molecule type" value="Genomic_DNA"/>
</dbReference>
<name>A0ABY1VBG2_9BURK</name>
<accession>A0ABY1VBG2</accession>
<gene>
    <name evidence="1" type="ORF">CBM2605_B70119</name>
</gene>
<evidence type="ECO:0000313" key="1">
    <source>
        <dbReference type="EMBL" id="SOZ40124.1"/>
    </source>
</evidence>
<comment type="caution">
    <text evidence="1">The sequence shown here is derived from an EMBL/GenBank/DDBJ whole genome shotgun (WGS) entry which is preliminary data.</text>
</comment>
<dbReference type="Proteomes" id="UP000256710">
    <property type="component" value="Unassembled WGS sequence"/>
</dbReference>
<sequence length="64" mass="7232">MRRSVPLRADPRFSLGFAATNARGMRAGAHMRDPARPMLWHRQRPEARALPTQQRGGWHAGIDS</sequence>
<protein>
    <submittedName>
        <fullName evidence="1">Uncharacterized protein</fullName>
    </submittedName>
</protein>
<reference evidence="1 2" key="1">
    <citation type="submission" date="2018-01" db="EMBL/GenBank/DDBJ databases">
        <authorList>
            <person name="Clerissi C."/>
        </authorList>
    </citation>
    <scope>NUCLEOTIDE SEQUENCE [LARGE SCALE GENOMIC DNA]</scope>
    <source>
        <strain evidence="1">Cupriavidus taiwanensis STM 6082</strain>
    </source>
</reference>
<evidence type="ECO:0000313" key="2">
    <source>
        <dbReference type="Proteomes" id="UP000256710"/>
    </source>
</evidence>
<keyword evidence="2" id="KW-1185">Reference proteome</keyword>
<proteinExistence type="predicted"/>
<organism evidence="1 2">
    <name type="scientific">Cupriavidus neocaledonicus</name>
    <dbReference type="NCBI Taxonomy" id="1040979"/>
    <lineage>
        <taxon>Bacteria</taxon>
        <taxon>Pseudomonadati</taxon>
        <taxon>Pseudomonadota</taxon>
        <taxon>Betaproteobacteria</taxon>
        <taxon>Burkholderiales</taxon>
        <taxon>Burkholderiaceae</taxon>
        <taxon>Cupriavidus</taxon>
    </lineage>
</organism>